<dbReference type="STRING" id="568069.A0A1J1IMA6"/>
<organism evidence="1 2">
    <name type="scientific">Clunio marinus</name>
    <dbReference type="NCBI Taxonomy" id="568069"/>
    <lineage>
        <taxon>Eukaryota</taxon>
        <taxon>Metazoa</taxon>
        <taxon>Ecdysozoa</taxon>
        <taxon>Arthropoda</taxon>
        <taxon>Hexapoda</taxon>
        <taxon>Insecta</taxon>
        <taxon>Pterygota</taxon>
        <taxon>Neoptera</taxon>
        <taxon>Endopterygota</taxon>
        <taxon>Diptera</taxon>
        <taxon>Nematocera</taxon>
        <taxon>Chironomoidea</taxon>
        <taxon>Chironomidae</taxon>
        <taxon>Clunio</taxon>
    </lineage>
</organism>
<dbReference type="PANTHER" id="PTHR16356">
    <property type="entry name" value="TRANSMEMBRANE AND COILED-COIL DOMAIN-CONTAINING PROTEIN 6 TMCO6"/>
    <property type="match status" value="1"/>
</dbReference>
<dbReference type="AlphaFoldDB" id="A0A1J1IMA6"/>
<protein>
    <submittedName>
        <fullName evidence="1">CLUMA_CG014117, isoform A</fullName>
    </submittedName>
</protein>
<dbReference type="SUPFAM" id="SSF48371">
    <property type="entry name" value="ARM repeat"/>
    <property type="match status" value="1"/>
</dbReference>
<accession>A0A1J1IMA6</accession>
<dbReference type="Proteomes" id="UP000183832">
    <property type="component" value="Unassembled WGS sequence"/>
</dbReference>
<dbReference type="OrthoDB" id="21522at2759"/>
<dbReference type="InterPro" id="IPR016024">
    <property type="entry name" value="ARM-type_fold"/>
</dbReference>
<evidence type="ECO:0000313" key="1">
    <source>
        <dbReference type="EMBL" id="CRL00866.1"/>
    </source>
</evidence>
<dbReference type="PANTHER" id="PTHR16356:SF1">
    <property type="entry name" value="TRANSMEMBRANE AND COILED-COIL DOMAIN-CONTAINING PROTEIN 6"/>
    <property type="match status" value="1"/>
</dbReference>
<reference evidence="1 2" key="1">
    <citation type="submission" date="2015-04" db="EMBL/GenBank/DDBJ databases">
        <authorList>
            <person name="Syromyatnikov M.Y."/>
            <person name="Popov V.N."/>
        </authorList>
    </citation>
    <scope>NUCLEOTIDE SEQUENCE [LARGE SCALE GENOMIC DNA]</scope>
</reference>
<gene>
    <name evidence="1" type="ORF">CLUMA_CG014117</name>
</gene>
<proteinExistence type="predicted"/>
<dbReference type="EMBL" id="CVRI01000054">
    <property type="protein sequence ID" value="CRL00866.1"/>
    <property type="molecule type" value="Genomic_DNA"/>
</dbReference>
<name>A0A1J1IMA6_9DIPT</name>
<keyword evidence="2" id="KW-1185">Reference proteome</keyword>
<evidence type="ECO:0000313" key="2">
    <source>
        <dbReference type="Proteomes" id="UP000183832"/>
    </source>
</evidence>
<dbReference type="InterPro" id="IPR011989">
    <property type="entry name" value="ARM-like"/>
</dbReference>
<sequence length="376" mass="43138">MECDTLESLDKSSEFAARMRKERWDKLKEHQEFNRMKAFDSNRFLATDILTEEDIKGLCSRIKRKKHAPRDDLIKLCNAFIQSLENISTFIKVTGAINVIIKEFTGCDRRQQLLAAQCLCNLSLGDEVCCTKIATFAGSYLMIYIVTSTDISLTKISIWISQNIAASGPKALSILMSQELLKNTLNVLNTCVELEIDALQLLDIIIDGTKHESVRELDSTQLDEIKLSLWSIMKKRYDVPIALQVFYKITMTTDAWIFNQEETTDLVIKMTTNLIEGVEPETNNKQIMHFSIKILMKSFKHNHQNKIKCVEHLMENNLKLSVLINSIIAANPKFYGLLSELMHFTSLLYVDQHPAIAKYFLYDSISDIKVPLMFEF</sequence>
<dbReference type="Gene3D" id="1.25.10.10">
    <property type="entry name" value="Leucine-rich Repeat Variant"/>
    <property type="match status" value="1"/>
</dbReference>